<evidence type="ECO:0000256" key="2">
    <source>
        <dbReference type="ARBA" id="ARBA00022574"/>
    </source>
</evidence>
<evidence type="ECO:0000313" key="7">
    <source>
        <dbReference type="Proteomes" id="UP001497522"/>
    </source>
</evidence>
<keyword evidence="2 4" id="KW-0853">WD repeat</keyword>
<evidence type="ECO:0000256" key="4">
    <source>
        <dbReference type="PROSITE-ProRule" id="PRU00221"/>
    </source>
</evidence>
<keyword evidence="7" id="KW-1185">Reference proteome</keyword>
<evidence type="ECO:0000313" key="6">
    <source>
        <dbReference type="EMBL" id="CAK9864879.1"/>
    </source>
</evidence>
<dbReference type="Gene3D" id="2.130.10.10">
    <property type="entry name" value="YVTN repeat-like/Quinoprotein amine dehydrogenase"/>
    <property type="match status" value="1"/>
</dbReference>
<dbReference type="PROSITE" id="PS50082">
    <property type="entry name" value="WD_REPEATS_2"/>
    <property type="match status" value="1"/>
</dbReference>
<gene>
    <name evidence="6" type="ORF">CSSPJE1EN2_LOCUS7874</name>
</gene>
<dbReference type="PANTHER" id="PTHR14773:SF0">
    <property type="entry name" value="WD REPEAT-CONTAINING PROTEIN 76"/>
    <property type="match status" value="1"/>
</dbReference>
<feature type="region of interest" description="Disordered" evidence="5">
    <location>
        <begin position="70"/>
        <end position="107"/>
    </location>
</feature>
<dbReference type="InterPro" id="IPR001680">
    <property type="entry name" value="WD40_rpt"/>
</dbReference>
<dbReference type="InterPro" id="IPR036322">
    <property type="entry name" value="WD40_repeat_dom_sf"/>
</dbReference>
<evidence type="ECO:0000256" key="3">
    <source>
        <dbReference type="ARBA" id="ARBA00022737"/>
    </source>
</evidence>
<feature type="repeat" description="WD" evidence="4">
    <location>
        <begin position="121"/>
        <end position="144"/>
    </location>
</feature>
<dbReference type="InterPro" id="IPR050853">
    <property type="entry name" value="WD_repeat_DNA-damage-binding"/>
</dbReference>
<sequence length="240" mass="26680">MALTMLKSSKGRRIPALPEPPEAIMTDYEREREENIRRNALIMEKLGISGAKENLEKVVSVRKQVCKPRNKVSNLTPAPFRRSLRKQGISPADLSAEELKGEKNEESREECDAELEEGATLLLSSSNDGSIVIWDLNKQQATPKVHNGRAGRALQVGMPRIVTERQSLHSNGIFAMHELDGQIVTGSKDCSVALSVVKDAGISKERIIEGHHMGAIRGVRFRLVLEYPLSFYPLNVEIIC</sequence>
<name>A0ABP1AQK5_9BRYO</name>
<organism evidence="6 7">
    <name type="scientific">Sphagnum jensenii</name>
    <dbReference type="NCBI Taxonomy" id="128206"/>
    <lineage>
        <taxon>Eukaryota</taxon>
        <taxon>Viridiplantae</taxon>
        <taxon>Streptophyta</taxon>
        <taxon>Embryophyta</taxon>
        <taxon>Bryophyta</taxon>
        <taxon>Sphagnophytina</taxon>
        <taxon>Sphagnopsida</taxon>
        <taxon>Sphagnales</taxon>
        <taxon>Sphagnaceae</taxon>
        <taxon>Sphagnum</taxon>
    </lineage>
</organism>
<feature type="compositionally biased region" description="Basic and acidic residues" evidence="5">
    <location>
        <begin position="97"/>
        <end position="106"/>
    </location>
</feature>
<evidence type="ECO:0000256" key="5">
    <source>
        <dbReference type="SAM" id="MobiDB-lite"/>
    </source>
</evidence>
<evidence type="ECO:0000256" key="1">
    <source>
        <dbReference type="ARBA" id="ARBA00005434"/>
    </source>
</evidence>
<accession>A0ABP1AQK5</accession>
<proteinExistence type="inferred from homology"/>
<protein>
    <submittedName>
        <fullName evidence="6">Uncharacterized protein</fullName>
    </submittedName>
</protein>
<dbReference type="Proteomes" id="UP001497522">
    <property type="component" value="Chromosome 14"/>
</dbReference>
<dbReference type="PANTHER" id="PTHR14773">
    <property type="entry name" value="WD REPEAT-CONTAINING PROTEIN 76"/>
    <property type="match status" value="1"/>
</dbReference>
<comment type="similarity">
    <text evidence="1">Belongs to the WD repeat DDB2/WDR76 family.</text>
</comment>
<keyword evidence="3" id="KW-0677">Repeat</keyword>
<dbReference type="InterPro" id="IPR015943">
    <property type="entry name" value="WD40/YVTN_repeat-like_dom_sf"/>
</dbReference>
<dbReference type="EMBL" id="OZ023715">
    <property type="protein sequence ID" value="CAK9864879.1"/>
    <property type="molecule type" value="Genomic_DNA"/>
</dbReference>
<reference evidence="6" key="1">
    <citation type="submission" date="2024-03" db="EMBL/GenBank/DDBJ databases">
        <authorList>
            <consortium name="ELIXIR-Norway"/>
            <consortium name="Elixir Norway"/>
        </authorList>
    </citation>
    <scope>NUCLEOTIDE SEQUENCE</scope>
</reference>
<dbReference type="SUPFAM" id="SSF50978">
    <property type="entry name" value="WD40 repeat-like"/>
    <property type="match status" value="1"/>
</dbReference>